<dbReference type="PANTHER" id="PTHR22923">
    <property type="entry name" value="CEREBELLIN-RELATED"/>
    <property type="match status" value="1"/>
</dbReference>
<evidence type="ECO:0000313" key="5">
    <source>
        <dbReference type="EMBL" id="PVD32650.1"/>
    </source>
</evidence>
<dbReference type="Gene3D" id="2.60.120.40">
    <property type="match status" value="1"/>
</dbReference>
<dbReference type="PANTHER" id="PTHR22923:SF116">
    <property type="entry name" value="C1Q DOMAIN-CONTAINING PROTEIN"/>
    <property type="match status" value="1"/>
</dbReference>
<keyword evidence="3" id="KW-0732">Signal</keyword>
<dbReference type="GO" id="GO:0005576">
    <property type="term" value="C:extracellular region"/>
    <property type="evidence" value="ECO:0007669"/>
    <property type="project" value="UniProtKB-SubCell"/>
</dbReference>
<evidence type="ECO:0000256" key="3">
    <source>
        <dbReference type="ARBA" id="ARBA00022729"/>
    </source>
</evidence>
<dbReference type="PRINTS" id="PR00007">
    <property type="entry name" value="COMPLEMNTC1Q"/>
</dbReference>
<feature type="domain" description="C1q" evidence="4">
    <location>
        <begin position="234"/>
        <end position="363"/>
    </location>
</feature>
<evidence type="ECO:0000313" key="6">
    <source>
        <dbReference type="Proteomes" id="UP000245119"/>
    </source>
</evidence>
<evidence type="ECO:0000256" key="2">
    <source>
        <dbReference type="ARBA" id="ARBA00022525"/>
    </source>
</evidence>
<keyword evidence="2" id="KW-0964">Secreted</keyword>
<dbReference type="InterPro" id="IPR050822">
    <property type="entry name" value="Cerebellin_Synaptic_Org"/>
</dbReference>
<dbReference type="STRING" id="400727.A0A2T7PGY3"/>
<dbReference type="InterPro" id="IPR008983">
    <property type="entry name" value="Tumour_necrosis_fac-like_dom"/>
</dbReference>
<organism evidence="5 6">
    <name type="scientific">Pomacea canaliculata</name>
    <name type="common">Golden apple snail</name>
    <dbReference type="NCBI Taxonomy" id="400727"/>
    <lineage>
        <taxon>Eukaryota</taxon>
        <taxon>Metazoa</taxon>
        <taxon>Spiralia</taxon>
        <taxon>Lophotrochozoa</taxon>
        <taxon>Mollusca</taxon>
        <taxon>Gastropoda</taxon>
        <taxon>Caenogastropoda</taxon>
        <taxon>Architaenioglossa</taxon>
        <taxon>Ampullarioidea</taxon>
        <taxon>Ampullariidae</taxon>
        <taxon>Pomacea</taxon>
    </lineage>
</organism>
<comment type="subcellular location">
    <subcellularLocation>
        <location evidence="1">Secreted</location>
    </subcellularLocation>
</comment>
<accession>A0A2T7PGY3</accession>
<dbReference type="Proteomes" id="UP000245119">
    <property type="component" value="Linkage Group LG4"/>
</dbReference>
<dbReference type="EMBL" id="PZQS01000004">
    <property type="protein sequence ID" value="PVD32650.1"/>
    <property type="molecule type" value="Genomic_DNA"/>
</dbReference>
<sequence>MWLSLSKVSLDSIQVGQARIPLSSSVRNLGLYVDNLLTMSDHVSSVVKACYFHIRTLGRLRPSLNKKTANAVAVSLIGSKLDYANSCLWGISKSELSRLQRVQNTAARIVAGKKTTDHITPVLRDLHWLPVEKRIEHKLLTLTYGCLHDLAPVYLQELIRCYQPQRNLRSAAHFRLERPSVQSGNANKKTAGFRSFSNFQLSTIPDNGSRSTDPHGGHGTNSGFIHQALSRRALLDQRVFFTATLHSHLLTVGAGPLVFNHVLMNTGGGYSPTTGVFTAPCRGLYVFLVQMFTRGNGHANWDLYVNGHMVLRGESRTHDNASNEYMYPVTLQAGDRVWVYSRNSVYIYGTNHSFFGGWLIKAL</sequence>
<keyword evidence="6" id="KW-1185">Reference proteome</keyword>
<dbReference type="Pfam" id="PF00386">
    <property type="entry name" value="C1q"/>
    <property type="match status" value="1"/>
</dbReference>
<dbReference type="AlphaFoldDB" id="A0A2T7PGY3"/>
<name>A0A2T7PGY3_POMCA</name>
<dbReference type="SUPFAM" id="SSF49842">
    <property type="entry name" value="TNF-like"/>
    <property type="match status" value="1"/>
</dbReference>
<comment type="caution">
    <text evidence="5">The sequence shown here is derived from an EMBL/GenBank/DDBJ whole genome shotgun (WGS) entry which is preliminary data.</text>
</comment>
<dbReference type="InterPro" id="IPR001073">
    <property type="entry name" value="C1q_dom"/>
</dbReference>
<dbReference type="OrthoDB" id="6158548at2759"/>
<proteinExistence type="predicted"/>
<protein>
    <recommendedName>
        <fullName evidence="4">C1q domain-containing protein</fullName>
    </recommendedName>
</protein>
<dbReference type="SMART" id="SM00110">
    <property type="entry name" value="C1Q"/>
    <property type="match status" value="1"/>
</dbReference>
<dbReference type="PROSITE" id="PS50871">
    <property type="entry name" value="C1Q"/>
    <property type="match status" value="1"/>
</dbReference>
<reference evidence="5 6" key="1">
    <citation type="submission" date="2018-04" db="EMBL/GenBank/DDBJ databases">
        <title>The genome of golden apple snail Pomacea canaliculata provides insight into stress tolerance and invasive adaptation.</title>
        <authorList>
            <person name="Liu C."/>
            <person name="Liu B."/>
            <person name="Ren Y."/>
            <person name="Zhang Y."/>
            <person name="Wang H."/>
            <person name="Li S."/>
            <person name="Jiang F."/>
            <person name="Yin L."/>
            <person name="Zhang G."/>
            <person name="Qian W."/>
            <person name="Fan W."/>
        </authorList>
    </citation>
    <scope>NUCLEOTIDE SEQUENCE [LARGE SCALE GENOMIC DNA]</scope>
    <source>
        <strain evidence="5">SZHN2017</strain>
        <tissue evidence="5">Muscle</tissue>
    </source>
</reference>
<evidence type="ECO:0000256" key="1">
    <source>
        <dbReference type="ARBA" id="ARBA00004613"/>
    </source>
</evidence>
<evidence type="ECO:0000259" key="4">
    <source>
        <dbReference type="PROSITE" id="PS50871"/>
    </source>
</evidence>
<gene>
    <name evidence="5" type="ORF">C0Q70_08095</name>
</gene>